<dbReference type="InterPro" id="IPR010489">
    <property type="entry name" value="Effector_NleG"/>
</dbReference>
<dbReference type="Proteomes" id="UP000036331">
    <property type="component" value="Unassembled WGS sequence"/>
</dbReference>
<dbReference type="Gene3D" id="3.30.40.80">
    <property type="entry name" value="Effector protein NleG"/>
    <property type="match status" value="1"/>
</dbReference>
<dbReference type="GO" id="GO:0004842">
    <property type="term" value="F:ubiquitin-protein transferase activity"/>
    <property type="evidence" value="ECO:0007669"/>
    <property type="project" value="InterPro"/>
</dbReference>
<dbReference type="InterPro" id="IPR038436">
    <property type="entry name" value="Effector_NleG_sf"/>
</dbReference>
<dbReference type="GO" id="GO:0044403">
    <property type="term" value="P:biological process involved in symbiotic interaction"/>
    <property type="evidence" value="ECO:0007669"/>
    <property type="project" value="InterPro"/>
</dbReference>
<evidence type="ECO:0000313" key="2">
    <source>
        <dbReference type="Proteomes" id="UP000036331"/>
    </source>
</evidence>
<dbReference type="RefSeq" id="WP_077631463.1">
    <property type="nucleotide sequence ID" value="NZ_BGAX01000083.1"/>
</dbReference>
<reference evidence="1 2" key="1">
    <citation type="journal article" date="2015" name="Genome Announc.">
        <title>Draft Genome Sequences of Human-Pathogenic Escherichia coli O26:H11 Strains Carrying the stx2 Gene Only and Circulating in France.</title>
        <authorList>
            <person name="Delannoy S."/>
            <person name="Mariani-Kurkdjian P."/>
            <person name="Bonacorsi S."/>
            <person name="Liguori S."/>
            <person name="Ison S.A."/>
            <person name="Fach P."/>
        </authorList>
    </citation>
    <scope>NUCLEOTIDE SEQUENCE [LARGE SCALE GENOMIC DNA]</scope>
    <source>
        <strain evidence="1 2">34870</strain>
    </source>
</reference>
<sequence>MVVWRFRGPVYSDIGSRSFNLGLEVFRARIAANGRGDITVGGETVSIVYDATNGRFSSSGGNDGLLSELLILGFNNGPRALSERMLSMLSDSGEAQSQESIQDKISQCKFPVSSGNFQCPPESIQCPITLERPEEGVFVKNSDSSAVCTLFDVDALSRVVNDGSVHPLTRAPITPSMIVKPEECKYDPARGSFIIKDS</sequence>
<dbReference type="AlphaFoldDB" id="A0AAP8AZC4"/>
<gene>
    <name evidence="1" type="ORF">ABE91_007660</name>
</gene>
<proteinExistence type="predicted"/>
<organism evidence="1 2">
    <name type="scientific">Escherichia coli</name>
    <dbReference type="NCBI Taxonomy" id="562"/>
    <lineage>
        <taxon>Bacteria</taxon>
        <taxon>Pseudomonadati</taxon>
        <taxon>Pseudomonadota</taxon>
        <taxon>Gammaproteobacteria</taxon>
        <taxon>Enterobacterales</taxon>
        <taxon>Enterobacteriaceae</taxon>
        <taxon>Escherichia</taxon>
    </lineage>
</organism>
<evidence type="ECO:0000313" key="1">
    <source>
        <dbReference type="EMBL" id="PBN78421.1"/>
    </source>
</evidence>
<protein>
    <submittedName>
        <fullName evidence="1">T3SS effector NleG</fullName>
    </submittedName>
</protein>
<comment type="caution">
    <text evidence="1">The sequence shown here is derived from an EMBL/GenBank/DDBJ whole genome shotgun (WGS) entry which is preliminary data.</text>
</comment>
<accession>A0AAP8AZC4</accession>
<dbReference type="Pfam" id="PF06416">
    <property type="entry name" value="T3SS_NleG"/>
    <property type="match status" value="1"/>
</dbReference>
<name>A0AAP8AZC4_ECOLX</name>
<dbReference type="EMBL" id="LDXE02000001">
    <property type="protein sequence ID" value="PBN78421.1"/>
    <property type="molecule type" value="Genomic_DNA"/>
</dbReference>